<feature type="compositionally biased region" description="Polar residues" evidence="2">
    <location>
        <begin position="211"/>
        <end position="227"/>
    </location>
</feature>
<evidence type="ECO:0000313" key="4">
    <source>
        <dbReference type="Proteomes" id="UP000823405"/>
    </source>
</evidence>
<dbReference type="SUPFAM" id="SSF52047">
    <property type="entry name" value="RNI-like"/>
    <property type="match status" value="1"/>
</dbReference>
<comment type="caution">
    <text evidence="3">The sequence shown here is derived from an EMBL/GenBank/DDBJ whole genome shotgun (WGS) entry which is preliminary data.</text>
</comment>
<evidence type="ECO:0000256" key="1">
    <source>
        <dbReference type="SAM" id="Coils"/>
    </source>
</evidence>
<evidence type="ECO:0000313" key="3">
    <source>
        <dbReference type="EMBL" id="KAG0302817.1"/>
    </source>
</evidence>
<proteinExistence type="predicted"/>
<dbReference type="OrthoDB" id="2413477at2759"/>
<dbReference type="AlphaFoldDB" id="A0A9P6QVE8"/>
<feature type="compositionally biased region" description="Low complexity" evidence="2">
    <location>
        <begin position="195"/>
        <end position="209"/>
    </location>
</feature>
<accession>A0A9P6QVE8</accession>
<name>A0A9P6QVE8_9FUNG</name>
<sequence>MKIKEAEERVAQLEEEVAVQEKKFPTVAMGLGPCLVEEDLKLLKSKIRETKHEMDRLLRVRGGSATQTTTLSPPTGTGAGAWGEGEQPGFCMDYEESDEAILEQFLARFPQLQTLMTTSIPFLNQGVIRNMVGLDNLRYLSLTIFNAISPGQVSNVHTLLNTSPPNLEILRLSFLDKDDGTADLLVTDKPRSRGSSDSTVPATATSPTAEMFSTSSSASGPTTMATNLGATEYEGDANLDLVRLSIQRSGPLRSLRRLFIEGTLALPGASTVNQHRSPDSQTWIAFLERCPNLLTLSLGGCSAHVLPDVGQAVKLYCPRLEDLVVGHKSYLSTPSHELLDPNLAILLSSITNLKRLRIDTLSLETNSQVLSVIQHRFAESLTELSLNDCKYHRLRYQEESHSIFNFLRSLPNLESMDLLPSGEMFHTFEHALGCSRFVSEVFSKPWTCRGALRVLRINIDGILRKTATYSMTREQDLKQSRLLQRRVCEFLGSLLQLEELSLGVLASAPRQKATTCWGGSGDYGIFDRSVYLPSAEDQEHGPVYGAFKFAGIQHSCLALSLSCGLELMSGLKRLKIFNVARMNHLIETEEIEFMVEQWPKLEFLPGLLRWPWFQRESGEPEAEWLEQKRQVLERDESMVLWMKEKAPFLRYS</sequence>
<keyword evidence="1" id="KW-0175">Coiled coil</keyword>
<keyword evidence="4" id="KW-1185">Reference proteome</keyword>
<dbReference type="InterPro" id="IPR032675">
    <property type="entry name" value="LRR_dom_sf"/>
</dbReference>
<protein>
    <submittedName>
        <fullName evidence="3">Uncharacterized protein</fullName>
    </submittedName>
</protein>
<feature type="coiled-coil region" evidence="1">
    <location>
        <begin position="3"/>
        <end position="60"/>
    </location>
</feature>
<reference evidence="3" key="1">
    <citation type="journal article" date="2020" name="Fungal Divers.">
        <title>Resolving the Mortierellaceae phylogeny through synthesis of multi-gene phylogenetics and phylogenomics.</title>
        <authorList>
            <person name="Vandepol N."/>
            <person name="Liber J."/>
            <person name="Desiro A."/>
            <person name="Na H."/>
            <person name="Kennedy M."/>
            <person name="Barry K."/>
            <person name="Grigoriev I.V."/>
            <person name="Miller A.N."/>
            <person name="O'Donnell K."/>
            <person name="Stajich J.E."/>
            <person name="Bonito G."/>
        </authorList>
    </citation>
    <scope>NUCLEOTIDE SEQUENCE</scope>
    <source>
        <strain evidence="3">NVP60</strain>
    </source>
</reference>
<dbReference type="EMBL" id="JAAAIN010001466">
    <property type="protein sequence ID" value="KAG0302817.1"/>
    <property type="molecule type" value="Genomic_DNA"/>
</dbReference>
<organism evidence="3 4">
    <name type="scientific">Linnemannia gamsii</name>
    <dbReference type="NCBI Taxonomy" id="64522"/>
    <lineage>
        <taxon>Eukaryota</taxon>
        <taxon>Fungi</taxon>
        <taxon>Fungi incertae sedis</taxon>
        <taxon>Mucoromycota</taxon>
        <taxon>Mortierellomycotina</taxon>
        <taxon>Mortierellomycetes</taxon>
        <taxon>Mortierellales</taxon>
        <taxon>Mortierellaceae</taxon>
        <taxon>Linnemannia</taxon>
    </lineage>
</organism>
<feature type="region of interest" description="Disordered" evidence="2">
    <location>
        <begin position="187"/>
        <end position="227"/>
    </location>
</feature>
<evidence type="ECO:0000256" key="2">
    <source>
        <dbReference type="SAM" id="MobiDB-lite"/>
    </source>
</evidence>
<gene>
    <name evidence="3" type="ORF">BGZ97_002162</name>
</gene>
<dbReference type="Gene3D" id="3.80.10.10">
    <property type="entry name" value="Ribonuclease Inhibitor"/>
    <property type="match status" value="1"/>
</dbReference>
<dbReference type="Proteomes" id="UP000823405">
    <property type="component" value="Unassembled WGS sequence"/>
</dbReference>